<organism evidence="2 3">
    <name type="scientific">Colletotrichum trifolii</name>
    <dbReference type="NCBI Taxonomy" id="5466"/>
    <lineage>
        <taxon>Eukaryota</taxon>
        <taxon>Fungi</taxon>
        <taxon>Dikarya</taxon>
        <taxon>Ascomycota</taxon>
        <taxon>Pezizomycotina</taxon>
        <taxon>Sordariomycetes</taxon>
        <taxon>Hypocreomycetidae</taxon>
        <taxon>Glomerellales</taxon>
        <taxon>Glomerellaceae</taxon>
        <taxon>Colletotrichum</taxon>
        <taxon>Colletotrichum orbiculare species complex</taxon>
    </lineage>
</organism>
<dbReference type="Proteomes" id="UP000295703">
    <property type="component" value="Unassembled WGS sequence"/>
</dbReference>
<dbReference type="EMBL" id="RYZW01000092">
    <property type="protein sequence ID" value="TDZ49633.1"/>
    <property type="molecule type" value="Genomic_DNA"/>
</dbReference>
<accession>A0A4V3HUZ3</accession>
<evidence type="ECO:0000313" key="2">
    <source>
        <dbReference type="EMBL" id="TDZ49633.1"/>
    </source>
</evidence>
<proteinExistence type="predicted"/>
<evidence type="ECO:0000256" key="1">
    <source>
        <dbReference type="SAM" id="MobiDB-lite"/>
    </source>
</evidence>
<name>A0A4V3HUZ3_COLTR</name>
<keyword evidence="3" id="KW-1185">Reference proteome</keyword>
<sequence length="191" mass="22143">MYGPIDGPRLFSDLIEAYRQLDLHPLGTLTWGVVLYRSTLESIIDLTTTDASPDDYWITVHVERPVDSMIGHSNETKGTPKLLAIESAKPFDPRRVGLSPRRYWRIKHFSDTNELENLLSKCYEDENFSFDLRVLLEKHEEQGNLEKMSLEEWIELLIERGHAFRITPENPWSPPMSEDDDEDGDEHNVMA</sequence>
<evidence type="ECO:0000313" key="3">
    <source>
        <dbReference type="Proteomes" id="UP000295703"/>
    </source>
</evidence>
<protein>
    <submittedName>
        <fullName evidence="2">Uncharacterized protein</fullName>
    </submittedName>
</protein>
<comment type="caution">
    <text evidence="2">The sequence shown here is derived from an EMBL/GenBank/DDBJ whole genome shotgun (WGS) entry which is preliminary data.</text>
</comment>
<dbReference type="AlphaFoldDB" id="A0A4V3HUZ3"/>
<gene>
    <name evidence="2" type="ORF">CTRI78_v008009</name>
</gene>
<reference evidence="2 3" key="1">
    <citation type="submission" date="2018-12" db="EMBL/GenBank/DDBJ databases">
        <title>Genome sequence and assembly of Colletotrichum trifolii.</title>
        <authorList>
            <person name="Gan P."/>
            <person name="Shirasu K."/>
        </authorList>
    </citation>
    <scope>NUCLEOTIDE SEQUENCE [LARGE SCALE GENOMIC DNA]</scope>
    <source>
        <strain evidence="2 3">543-2</strain>
    </source>
</reference>
<feature type="region of interest" description="Disordered" evidence="1">
    <location>
        <begin position="167"/>
        <end position="191"/>
    </location>
</feature>